<proteinExistence type="predicted"/>
<reference evidence="1" key="2">
    <citation type="submission" date="2025-03" db="EMBL/GenBank/DDBJ databases">
        <authorList>
            <consortium name="ELIXIR-Norway"/>
            <consortium name="Elixir Norway"/>
        </authorList>
    </citation>
    <scope>NUCLEOTIDE SEQUENCE</scope>
</reference>
<dbReference type="EMBL" id="OX596104">
    <property type="protein sequence ID" value="CAN0024518.1"/>
    <property type="molecule type" value="Genomic_DNA"/>
</dbReference>
<gene>
    <name evidence="1" type="ORF">MRATA1EN22A_LOCUS10914</name>
</gene>
<name>A0AC59YW27_RANTA</name>
<accession>A0AC59YW27</accession>
<dbReference type="Proteomes" id="UP001162501">
    <property type="component" value="Chromosome 20"/>
</dbReference>
<protein>
    <submittedName>
        <fullName evidence="1">Uncharacterized protein</fullName>
    </submittedName>
</protein>
<reference evidence="1" key="1">
    <citation type="submission" date="2023-05" db="EMBL/GenBank/DDBJ databases">
        <authorList>
            <consortium name="ELIXIR-Norway"/>
        </authorList>
    </citation>
    <scope>NUCLEOTIDE SEQUENCE</scope>
</reference>
<organism evidence="1 2">
    <name type="scientific">Rangifer tarandus platyrhynchus</name>
    <name type="common">Svalbard reindeer</name>
    <dbReference type="NCBI Taxonomy" id="3082113"/>
    <lineage>
        <taxon>Eukaryota</taxon>
        <taxon>Metazoa</taxon>
        <taxon>Chordata</taxon>
        <taxon>Craniata</taxon>
        <taxon>Vertebrata</taxon>
        <taxon>Euteleostomi</taxon>
        <taxon>Mammalia</taxon>
        <taxon>Eutheria</taxon>
        <taxon>Laurasiatheria</taxon>
        <taxon>Artiodactyla</taxon>
        <taxon>Ruminantia</taxon>
        <taxon>Pecora</taxon>
        <taxon>Cervidae</taxon>
        <taxon>Odocoileinae</taxon>
        <taxon>Rangifer</taxon>
    </lineage>
</organism>
<sequence>MAPNQTCPGSFTASFHSSKHQCTLRPPLRALKRPSCELCAVPEARCLLASPEEAWMPPLRPPPQPITAPPLLPADDSPEHRSVGAVCRCRDGRCVFRPLLVKCSAEGNAPPTNAPPTNAPPPLPPSGN</sequence>
<evidence type="ECO:0000313" key="1">
    <source>
        <dbReference type="EMBL" id="CAN0024518.1"/>
    </source>
</evidence>
<evidence type="ECO:0000313" key="2">
    <source>
        <dbReference type="Proteomes" id="UP001162501"/>
    </source>
</evidence>